<feature type="binding site" evidence="7">
    <location>
        <position position="33"/>
    </location>
    <ligand>
        <name>substrate</name>
    </ligand>
</feature>
<dbReference type="InterPro" id="IPR031322">
    <property type="entry name" value="Shikimate/glucono_kinase"/>
</dbReference>
<gene>
    <name evidence="7" type="primary">aroK</name>
    <name evidence="8" type="ORF">LS65_008675</name>
</gene>
<dbReference type="GO" id="GO:0005524">
    <property type="term" value="F:ATP binding"/>
    <property type="evidence" value="ECO:0007669"/>
    <property type="project" value="UniProtKB-UniRule"/>
</dbReference>
<comment type="catalytic activity">
    <reaction evidence="7">
        <text>shikimate + ATP = 3-phosphoshikimate + ADP + H(+)</text>
        <dbReference type="Rhea" id="RHEA:13121"/>
        <dbReference type="ChEBI" id="CHEBI:15378"/>
        <dbReference type="ChEBI" id="CHEBI:30616"/>
        <dbReference type="ChEBI" id="CHEBI:36208"/>
        <dbReference type="ChEBI" id="CHEBI:145989"/>
        <dbReference type="ChEBI" id="CHEBI:456216"/>
        <dbReference type="EC" id="2.7.1.71"/>
    </reaction>
</comment>
<dbReference type="EMBL" id="JRMQ02000015">
    <property type="protein sequence ID" value="TLD99962.1"/>
    <property type="molecule type" value="Genomic_DNA"/>
</dbReference>
<dbReference type="OrthoDB" id="9800332at2"/>
<keyword evidence="7" id="KW-0963">Cytoplasm</keyword>
<name>A0A4V6I3G4_9HELI</name>
<dbReference type="GeneID" id="82321298"/>
<comment type="pathway">
    <text evidence="7">Metabolic intermediate biosynthesis; chorismate biosynthesis; chorismate from D-erythrose 4-phosphate and phosphoenolpyruvate: step 5/7.</text>
</comment>
<dbReference type="PANTHER" id="PTHR21087">
    <property type="entry name" value="SHIKIMATE KINASE"/>
    <property type="match status" value="1"/>
</dbReference>
<feature type="binding site" evidence="7">
    <location>
        <position position="15"/>
    </location>
    <ligand>
        <name>Mg(2+)</name>
        <dbReference type="ChEBI" id="CHEBI:18420"/>
    </ligand>
</feature>
<dbReference type="PANTHER" id="PTHR21087:SF16">
    <property type="entry name" value="SHIKIMATE KINASE 1, CHLOROPLASTIC"/>
    <property type="match status" value="1"/>
</dbReference>
<feature type="binding site" evidence="7">
    <location>
        <position position="116"/>
    </location>
    <ligand>
        <name>ATP</name>
        <dbReference type="ChEBI" id="CHEBI:30616"/>
    </ligand>
</feature>
<evidence type="ECO:0000256" key="7">
    <source>
        <dbReference type="HAMAP-Rule" id="MF_00109"/>
    </source>
</evidence>
<keyword evidence="6 7" id="KW-0057">Aromatic amino acid biosynthesis</keyword>
<dbReference type="GO" id="GO:0008652">
    <property type="term" value="P:amino acid biosynthetic process"/>
    <property type="evidence" value="ECO:0007669"/>
    <property type="project" value="UniProtKB-KW"/>
</dbReference>
<keyword evidence="7" id="KW-0460">Magnesium</keyword>
<evidence type="ECO:0000256" key="6">
    <source>
        <dbReference type="ARBA" id="ARBA00023141"/>
    </source>
</evidence>
<keyword evidence="5 7" id="KW-0067">ATP-binding</keyword>
<keyword evidence="7" id="KW-0479">Metal-binding</keyword>
<dbReference type="GO" id="GO:0009423">
    <property type="term" value="P:chorismate biosynthetic process"/>
    <property type="evidence" value="ECO:0007669"/>
    <property type="project" value="UniProtKB-UniRule"/>
</dbReference>
<dbReference type="GO" id="GO:0004765">
    <property type="term" value="F:shikimate kinase activity"/>
    <property type="evidence" value="ECO:0007669"/>
    <property type="project" value="UniProtKB-UniRule"/>
</dbReference>
<dbReference type="HAMAP" id="MF_00109">
    <property type="entry name" value="Shikimate_kinase"/>
    <property type="match status" value="1"/>
</dbReference>
<dbReference type="GO" id="GO:0005829">
    <property type="term" value="C:cytosol"/>
    <property type="evidence" value="ECO:0007669"/>
    <property type="project" value="TreeGrafter"/>
</dbReference>
<evidence type="ECO:0000256" key="4">
    <source>
        <dbReference type="ARBA" id="ARBA00022777"/>
    </source>
</evidence>
<keyword evidence="9" id="KW-1185">Reference proteome</keyword>
<sequence>MENIVLIGFMGSGKTTIGREIALLGGRFLLDTDHIIEQNMGKSVKDIFASVGERGFRRVESQLILWLSANVKNAIIATGGGMPIHNDISYLGKIFFLDVCFEHILERLSIDEKAKRPLFTNEGEARRLYNERKKLYEKQAQYVVDGDAPIAEVARQIVECMEKRVEKSPPI</sequence>
<dbReference type="STRING" id="425400.LS65_04565"/>
<dbReference type="CDD" id="cd00464">
    <property type="entry name" value="SK"/>
    <property type="match status" value="1"/>
</dbReference>
<feature type="binding site" evidence="7">
    <location>
        <position position="80"/>
    </location>
    <ligand>
        <name>substrate</name>
    </ligand>
</feature>
<evidence type="ECO:0000256" key="2">
    <source>
        <dbReference type="ARBA" id="ARBA00022679"/>
    </source>
</evidence>
<dbReference type="GO" id="GO:0009073">
    <property type="term" value="P:aromatic amino acid family biosynthetic process"/>
    <property type="evidence" value="ECO:0007669"/>
    <property type="project" value="UniProtKB-KW"/>
</dbReference>
<keyword evidence="4 7" id="KW-0418">Kinase</keyword>
<dbReference type="RefSeq" id="WP_034361557.1">
    <property type="nucleotide sequence ID" value="NZ_CAJUDB010000002.1"/>
</dbReference>
<comment type="similarity">
    <text evidence="7">Belongs to the shikimate kinase family.</text>
</comment>
<dbReference type="UniPathway" id="UPA00053">
    <property type="reaction ID" value="UER00088"/>
</dbReference>
<keyword evidence="2 7" id="KW-0808">Transferase</keyword>
<keyword evidence="1 7" id="KW-0028">Amino-acid biosynthesis</keyword>
<comment type="subcellular location">
    <subcellularLocation>
        <location evidence="7">Cytoplasm</location>
    </subcellularLocation>
</comment>
<evidence type="ECO:0000313" key="8">
    <source>
        <dbReference type="EMBL" id="TLD99962.1"/>
    </source>
</evidence>
<dbReference type="InterPro" id="IPR000623">
    <property type="entry name" value="Shikimate_kinase/TSH1"/>
</dbReference>
<feature type="binding site" evidence="7">
    <location>
        <begin position="11"/>
        <end position="16"/>
    </location>
    <ligand>
        <name>ATP</name>
        <dbReference type="ChEBI" id="CHEBI:30616"/>
    </ligand>
</feature>
<comment type="cofactor">
    <cofactor evidence="7">
        <name>Mg(2+)</name>
        <dbReference type="ChEBI" id="CHEBI:18420"/>
    </cofactor>
    <text evidence="7">Binds 1 Mg(2+) ion per subunit.</text>
</comment>
<feature type="binding site" evidence="7">
    <location>
        <position position="132"/>
    </location>
    <ligand>
        <name>substrate</name>
    </ligand>
</feature>
<dbReference type="Pfam" id="PF01202">
    <property type="entry name" value="SKI"/>
    <property type="match status" value="1"/>
</dbReference>
<protein>
    <recommendedName>
        <fullName evidence="7">Shikimate kinase</fullName>
        <shortName evidence="7">SK</shortName>
        <ecNumber evidence="7">2.7.1.71</ecNumber>
    </recommendedName>
</protein>
<comment type="caution">
    <text evidence="8">The sequence shown here is derived from an EMBL/GenBank/DDBJ whole genome shotgun (WGS) entry which is preliminary data.</text>
</comment>
<evidence type="ECO:0000313" key="9">
    <source>
        <dbReference type="Proteomes" id="UP000029707"/>
    </source>
</evidence>
<dbReference type="Gene3D" id="3.40.50.300">
    <property type="entry name" value="P-loop containing nucleotide triphosphate hydrolases"/>
    <property type="match status" value="1"/>
</dbReference>
<dbReference type="SUPFAM" id="SSF52540">
    <property type="entry name" value="P-loop containing nucleoside triphosphate hydrolases"/>
    <property type="match status" value="1"/>
</dbReference>
<comment type="subunit">
    <text evidence="7">Monomer.</text>
</comment>
<dbReference type="GO" id="GO:0000287">
    <property type="term" value="F:magnesium ion binding"/>
    <property type="evidence" value="ECO:0007669"/>
    <property type="project" value="UniProtKB-UniRule"/>
</dbReference>
<accession>A0A4V6I3G4</accession>
<dbReference type="AlphaFoldDB" id="A0A4V6I3G4"/>
<dbReference type="EC" id="2.7.1.71" evidence="7"/>
<dbReference type="Proteomes" id="UP000029707">
    <property type="component" value="Unassembled WGS sequence"/>
</dbReference>
<dbReference type="InterPro" id="IPR027417">
    <property type="entry name" value="P-loop_NTPase"/>
</dbReference>
<comment type="caution">
    <text evidence="7">Lacks conserved residue(s) required for the propagation of feature annotation.</text>
</comment>
<reference evidence="8 9" key="1">
    <citation type="journal article" date="2014" name="Genome Announc.">
        <title>Draft genome sequences of eight enterohepatic helicobacter species isolated from both laboratory and wild rodents.</title>
        <authorList>
            <person name="Sheh A."/>
            <person name="Shen Z."/>
            <person name="Fox J.G."/>
        </authorList>
    </citation>
    <scope>NUCLEOTIDE SEQUENCE [LARGE SCALE GENOMIC DNA]</scope>
    <source>
        <strain evidence="8 9">MIT 01-6451</strain>
    </source>
</reference>
<dbReference type="PRINTS" id="PR01100">
    <property type="entry name" value="SHIKIMTKNASE"/>
</dbReference>
<evidence type="ECO:0000256" key="5">
    <source>
        <dbReference type="ARBA" id="ARBA00022840"/>
    </source>
</evidence>
<evidence type="ECO:0000256" key="3">
    <source>
        <dbReference type="ARBA" id="ARBA00022741"/>
    </source>
</evidence>
<evidence type="ECO:0000256" key="1">
    <source>
        <dbReference type="ARBA" id="ARBA00022605"/>
    </source>
</evidence>
<organism evidence="8 9">
    <name type="scientific">Helicobacter japonicus</name>
    <dbReference type="NCBI Taxonomy" id="425400"/>
    <lineage>
        <taxon>Bacteria</taxon>
        <taxon>Pseudomonadati</taxon>
        <taxon>Campylobacterota</taxon>
        <taxon>Epsilonproteobacteria</taxon>
        <taxon>Campylobacterales</taxon>
        <taxon>Helicobacteraceae</taxon>
        <taxon>Helicobacter</taxon>
    </lineage>
</organism>
<proteinExistence type="inferred from homology"/>
<comment type="function">
    <text evidence="7">Catalyzes the specific phosphorylation of the 3-hydroxyl group of shikimic acid using ATP as a cosubstrate.</text>
</comment>
<keyword evidence="3 7" id="KW-0547">Nucleotide-binding</keyword>
<feature type="binding site" evidence="7">
    <location>
        <position position="57"/>
    </location>
    <ligand>
        <name>substrate</name>
    </ligand>
</feature>